<evidence type="ECO:0000313" key="2">
    <source>
        <dbReference type="EMBL" id="ACB52180.1"/>
    </source>
</evidence>
<dbReference type="EMBL" id="CP000806">
    <property type="protein sequence ID" value="ACB52180.1"/>
    <property type="molecule type" value="Genomic_DNA"/>
</dbReference>
<dbReference type="InterPro" id="IPR007569">
    <property type="entry name" value="DUF559"/>
</dbReference>
<keyword evidence="3" id="KW-1185">Reference proteome</keyword>
<organism evidence="2 3">
    <name type="scientific">Crocosphaera subtropica (strain ATCC 51142 / BH68)</name>
    <name type="common">Cyanothece sp. (strain ATCC 51142)</name>
    <dbReference type="NCBI Taxonomy" id="43989"/>
    <lineage>
        <taxon>Bacteria</taxon>
        <taxon>Bacillati</taxon>
        <taxon>Cyanobacteriota</taxon>
        <taxon>Cyanophyceae</taxon>
        <taxon>Oscillatoriophycideae</taxon>
        <taxon>Chroococcales</taxon>
        <taxon>Aphanothecaceae</taxon>
        <taxon>Crocosphaera</taxon>
        <taxon>Crocosphaera subtropica</taxon>
    </lineage>
</organism>
<protein>
    <submittedName>
        <fullName evidence="2">DUF559-containing protein</fullName>
    </submittedName>
</protein>
<proteinExistence type="predicted"/>
<evidence type="ECO:0000313" key="3">
    <source>
        <dbReference type="Proteomes" id="UP000001203"/>
    </source>
</evidence>
<dbReference type="OrthoDB" id="9798754at2"/>
<dbReference type="Pfam" id="PF04480">
    <property type="entry name" value="DUF559"/>
    <property type="match status" value="1"/>
</dbReference>
<dbReference type="InterPro" id="IPR011335">
    <property type="entry name" value="Restrct_endonuc-II-like"/>
</dbReference>
<dbReference type="SUPFAM" id="SSF52980">
    <property type="entry name" value="Restriction endonuclease-like"/>
    <property type="match status" value="1"/>
</dbReference>
<dbReference type="InterPro" id="IPR047216">
    <property type="entry name" value="Endonuclease_DUF559_bact"/>
</dbReference>
<dbReference type="Proteomes" id="UP000001203">
    <property type="component" value="Chromosome circular"/>
</dbReference>
<dbReference type="AlphaFoldDB" id="B1WUY3"/>
<gene>
    <name evidence="2" type="ordered locus">cce_2832</name>
</gene>
<dbReference type="PANTHER" id="PTHR38590:SF1">
    <property type="entry name" value="BLL0828 PROTEIN"/>
    <property type="match status" value="1"/>
</dbReference>
<dbReference type="HOGENOM" id="CLU_107928_1_0_3"/>
<dbReference type="KEGG" id="cyt:cce_2832"/>
<evidence type="ECO:0000259" key="1">
    <source>
        <dbReference type="Pfam" id="PF04480"/>
    </source>
</evidence>
<dbReference type="Gene3D" id="3.40.960.10">
    <property type="entry name" value="VSR Endonuclease"/>
    <property type="match status" value="1"/>
</dbReference>
<dbReference type="PANTHER" id="PTHR38590">
    <property type="entry name" value="BLL0828 PROTEIN"/>
    <property type="match status" value="1"/>
</dbReference>
<dbReference type="STRING" id="43989.cce_2832"/>
<accession>B1WUY3</accession>
<reference evidence="2 3" key="1">
    <citation type="journal article" date="2008" name="Proc. Natl. Acad. Sci. U.S.A.">
        <title>The genome of Cyanothece 51142, a unicellular diazotrophic cyanobacterium important in the marine nitrogen cycle.</title>
        <authorList>
            <person name="Welsh E.A."/>
            <person name="Liberton M."/>
            <person name="Stoeckel J."/>
            <person name="Loh T."/>
            <person name="Elvitigala T."/>
            <person name="Wang C."/>
            <person name="Wollam A."/>
            <person name="Fulton R.S."/>
            <person name="Clifton S.W."/>
            <person name="Jacobs J.M."/>
            <person name="Aurora R."/>
            <person name="Ghosh B.K."/>
            <person name="Sherman L.A."/>
            <person name="Smith R.D."/>
            <person name="Wilson R.K."/>
            <person name="Pakrasi H.B."/>
        </authorList>
    </citation>
    <scope>NUCLEOTIDE SEQUENCE [LARGE SCALE GENOMIC DNA]</scope>
    <source>
        <strain evidence="3">ATCC 51142 / BH68</strain>
    </source>
</reference>
<name>B1WUY3_CROS5</name>
<dbReference type="RefSeq" id="WP_012361983.1">
    <property type="nucleotide sequence ID" value="NC_010546.1"/>
</dbReference>
<sequence>MKTSNFYLPYNSKLIARAKRLRKNMTQAEKKLWYDYLRHFHCRIHRQRPIDNFIVDFYCPRAKLVIEVDGEIHDTESAQQYDHERTRRLEGYGLTVVRFTNQEVLNHFVEVCEKIADLIPPTSL</sequence>
<dbReference type="CDD" id="cd01038">
    <property type="entry name" value="Endonuclease_DUF559"/>
    <property type="match status" value="1"/>
</dbReference>
<feature type="domain" description="DUF559" evidence="1">
    <location>
        <begin position="14"/>
        <end position="117"/>
    </location>
</feature>
<dbReference type="eggNOG" id="COG2852">
    <property type="taxonomic scope" value="Bacteria"/>
</dbReference>